<evidence type="ECO:0000313" key="2">
    <source>
        <dbReference type="EMBL" id="GGG02044.1"/>
    </source>
</evidence>
<comment type="caution">
    <text evidence="2">The sequence shown here is derived from an EMBL/GenBank/DDBJ whole genome shotgun (WGS) entry which is preliminary data.</text>
</comment>
<organism evidence="2 3">
    <name type="scientific">Marinicella pacifica</name>
    <dbReference type="NCBI Taxonomy" id="1171543"/>
    <lineage>
        <taxon>Bacteria</taxon>
        <taxon>Pseudomonadati</taxon>
        <taxon>Pseudomonadota</taxon>
        <taxon>Gammaproteobacteria</taxon>
        <taxon>Lysobacterales</taxon>
        <taxon>Marinicellaceae</taxon>
        <taxon>Marinicella</taxon>
    </lineage>
</organism>
<proteinExistence type="predicted"/>
<reference evidence="2" key="2">
    <citation type="submission" date="2020-09" db="EMBL/GenBank/DDBJ databases">
        <authorList>
            <person name="Sun Q."/>
            <person name="Zhou Y."/>
        </authorList>
    </citation>
    <scope>NUCLEOTIDE SEQUENCE</scope>
    <source>
        <strain evidence="2">CGMCC 1.12181</strain>
    </source>
</reference>
<dbReference type="Pfam" id="PF01345">
    <property type="entry name" value="DUF11"/>
    <property type="match status" value="2"/>
</dbReference>
<reference evidence="2" key="1">
    <citation type="journal article" date="2014" name="Int. J. Syst. Evol. Microbiol.">
        <title>Complete genome sequence of Corynebacterium casei LMG S-19264T (=DSM 44701T), isolated from a smear-ripened cheese.</title>
        <authorList>
            <consortium name="US DOE Joint Genome Institute (JGI-PGF)"/>
            <person name="Walter F."/>
            <person name="Albersmeier A."/>
            <person name="Kalinowski J."/>
            <person name="Ruckert C."/>
        </authorList>
    </citation>
    <scope>NUCLEOTIDE SEQUENCE</scope>
    <source>
        <strain evidence="2">CGMCC 1.12181</strain>
    </source>
</reference>
<dbReference type="InterPro" id="IPR001434">
    <property type="entry name" value="OmcB-like_DUF11"/>
</dbReference>
<dbReference type="InterPro" id="IPR051172">
    <property type="entry name" value="Chlamydia_OmcB"/>
</dbReference>
<dbReference type="InterPro" id="IPR028974">
    <property type="entry name" value="TSP_type-3_rpt"/>
</dbReference>
<accession>A0A917FUB3</accession>
<evidence type="ECO:0000313" key="3">
    <source>
        <dbReference type="Proteomes" id="UP000605253"/>
    </source>
</evidence>
<dbReference type="PANTHER" id="PTHR34819">
    <property type="entry name" value="LARGE CYSTEINE-RICH PERIPLASMIC PROTEIN OMCB"/>
    <property type="match status" value="1"/>
</dbReference>
<dbReference type="Proteomes" id="UP000605253">
    <property type="component" value="Unassembled WGS sequence"/>
</dbReference>
<feature type="domain" description="DUF11" evidence="1">
    <location>
        <begin position="140"/>
        <end position="248"/>
    </location>
</feature>
<feature type="domain" description="DUF11" evidence="1">
    <location>
        <begin position="390"/>
        <end position="471"/>
    </location>
</feature>
<protein>
    <recommendedName>
        <fullName evidence="1">DUF11 domain-containing protein</fullName>
    </recommendedName>
</protein>
<dbReference type="GO" id="GO:0005509">
    <property type="term" value="F:calcium ion binding"/>
    <property type="evidence" value="ECO:0007669"/>
    <property type="project" value="InterPro"/>
</dbReference>
<keyword evidence="3" id="KW-1185">Reference proteome</keyword>
<dbReference type="AlphaFoldDB" id="A0A917FUB3"/>
<evidence type="ECO:0000259" key="1">
    <source>
        <dbReference type="Pfam" id="PF01345"/>
    </source>
</evidence>
<gene>
    <name evidence="2" type="ORF">GCM10011365_24030</name>
</gene>
<dbReference type="EMBL" id="BMEO01000015">
    <property type="protein sequence ID" value="GGG02044.1"/>
    <property type="molecule type" value="Genomic_DNA"/>
</dbReference>
<name>A0A917FUB3_9GAMM</name>
<sequence length="1215" mass="130614">MVSAVTQATPQMAVEINPNPPAIGEMVDVQILLSNSDNTVTGNLSVELVWPQYLHGNIRGQIGGGACYGSCSTGEVFLWDTSDLGSLASGQSKLIAVNSAISNNTPDGSNLDFIIRLYENGYLRQTINKTITTSTTGELDLTIQSRSNFVQAGGQVIYDVVYGNHSATPAQNTLLSVPVPPGTTYASATGNGVLNNGVVEWNLNTLPDYSHGRQQVTFDVNAGLNEGDFINIESAEISADYNFVNQSAFADAIGVIKAHETLKFSVEVNPNPIESGETFDIQLKISNTGSVNEDLSGLTFQCVDYVREYYKTTGGATNYNGCYGGEFITWSDTALGVLPPGETVVVSVNSYVNQGTNSGQVIPFEALVFVDGYWRGRVSHSIAVDNDSGLDLTVSPQNNPVAQNNQLIYNLSYGNHSTAQATNAVLSFPLPEGAIFVSASGNGSLNGDVVEWTIGTIAANSHGFHQLTLLVDGGLTDGTPLLVESAVLQATINYLPQEAQATAVTHVKTNEPLRFEMEVNPNPVEPTETFDIQLKITNTGVVNEDLSGLKFQCVDYVRIYYKATGGATNYSGCDAGEFIDWSDAVLGILPPGESHVISVNSYVNQGVASGRVIPFEVMMYAGGLWRGSVYDNVVVDADSGLDLAVYPQSDPVAQGAQLLYKLNYGNHSNLQANNTHLTFPIPEDTTFVSASGNGVFNNGVVFWNLAELATGQFGQEQVIVAVDNGLADGETLVVNAAALKASINYLTETVQATAVSQVKMNEPLQFEMEVNPNPVEPSETFDIQLKITNTGMVNEDLSDLLFQCVDYVRMYYKTTGGATNYSGCSGGEFIAWSDANLGLLPPGESMVLSVNSYAGQGVASGRVIPFEAMVYVDGLWRGGVYSNTTVDADSGLDLAIDPQMDPVMPGAQLTYHLTYGNHSGFQAINASLVFSVPQGTSFVSASGGGIENNGTVTWQLSQINSGQGGREQVVVEVDSALPQGALLTVENGFIQADIDGLSQSSHAMSSSEVNLPVDFALDIMAWPVPVDTNDQLNMLIDIKNLQTVNSDNLSLRLMWPDYMDQYPVATNGGSCSDCGIGGYLSWDENDLSLLPPQGILNISVVEDVDYYTQRGRVIPFEIELFEGGIYRRSISDSVLVGDFTDFDNDGIADPFDEDDDDDGMPDWWENYYGLNPYNPADAHQDPDNDNFTNLQEYLNGTHPFISDIPDLIFEDGFES</sequence>
<dbReference type="SUPFAM" id="SSF103647">
    <property type="entry name" value="TSP type-3 repeat"/>
    <property type="match status" value="1"/>
</dbReference>
<dbReference type="PANTHER" id="PTHR34819:SF5">
    <property type="entry name" value="CONSERVED REPEAT DOMAIN PROTEIN"/>
    <property type="match status" value="1"/>
</dbReference>